<dbReference type="AlphaFoldDB" id="A0A0V1EUU5"/>
<accession>A0A0V1EUU5</accession>
<protein>
    <submittedName>
        <fullName evidence="1">Uncharacterized protein</fullName>
    </submittedName>
</protein>
<name>A0A0V1EUU5_TRIPS</name>
<reference evidence="1 2" key="1">
    <citation type="submission" date="2015-01" db="EMBL/GenBank/DDBJ databases">
        <title>Evolution of Trichinella species and genotypes.</title>
        <authorList>
            <person name="Korhonen P.K."/>
            <person name="Edoardo P."/>
            <person name="Giuseppe L.R."/>
            <person name="Gasser R.B."/>
        </authorList>
    </citation>
    <scope>NUCLEOTIDE SEQUENCE [LARGE SCALE GENOMIC DNA]</scope>
    <source>
        <strain evidence="1">ISS13</strain>
    </source>
</reference>
<proteinExistence type="predicted"/>
<sequence length="111" mass="12422">MRDAKFIMGNKRILPIFICEQTTTTGAASEIVKSQRNGTQNVKIYRDADALSGKDETKTSIRCGNSAAEEFDVKQKFAPTLSQVLCSLLDRAYADNLEVERTLAQIKSHFY</sequence>
<dbReference type="Proteomes" id="UP000054632">
    <property type="component" value="Unassembled WGS sequence"/>
</dbReference>
<comment type="caution">
    <text evidence="1">The sequence shown here is derived from an EMBL/GenBank/DDBJ whole genome shotgun (WGS) entry which is preliminary data.</text>
</comment>
<evidence type="ECO:0000313" key="2">
    <source>
        <dbReference type="Proteomes" id="UP000054632"/>
    </source>
</evidence>
<dbReference type="EMBL" id="JYDR01000007">
    <property type="protein sequence ID" value="KRY77499.1"/>
    <property type="molecule type" value="Genomic_DNA"/>
</dbReference>
<gene>
    <name evidence="1" type="ORF">T4A_3741</name>
</gene>
<evidence type="ECO:0000313" key="1">
    <source>
        <dbReference type="EMBL" id="KRY77499.1"/>
    </source>
</evidence>
<organism evidence="1 2">
    <name type="scientific">Trichinella pseudospiralis</name>
    <name type="common">Parasitic roundworm</name>
    <dbReference type="NCBI Taxonomy" id="6337"/>
    <lineage>
        <taxon>Eukaryota</taxon>
        <taxon>Metazoa</taxon>
        <taxon>Ecdysozoa</taxon>
        <taxon>Nematoda</taxon>
        <taxon>Enoplea</taxon>
        <taxon>Dorylaimia</taxon>
        <taxon>Trichinellida</taxon>
        <taxon>Trichinellidae</taxon>
        <taxon>Trichinella</taxon>
    </lineage>
</organism>